<keyword evidence="2" id="KW-1185">Reference proteome</keyword>
<dbReference type="AlphaFoldDB" id="A0A0Q0YRZ1"/>
<organism evidence="1 2">
    <name type="scientific">Corynebacterium oculi</name>
    <dbReference type="NCBI Taxonomy" id="1544416"/>
    <lineage>
        <taxon>Bacteria</taxon>
        <taxon>Bacillati</taxon>
        <taxon>Actinomycetota</taxon>
        <taxon>Actinomycetes</taxon>
        <taxon>Mycobacteriales</taxon>
        <taxon>Corynebacteriaceae</taxon>
        <taxon>Corynebacterium</taxon>
    </lineage>
</organism>
<gene>
    <name evidence="1" type="ORF">Cocul_00274</name>
</gene>
<proteinExistence type="predicted"/>
<evidence type="ECO:0000313" key="2">
    <source>
        <dbReference type="Proteomes" id="UP000050517"/>
    </source>
</evidence>
<name>A0A0Q0YRZ1_9CORY</name>
<evidence type="ECO:0000313" key="1">
    <source>
        <dbReference type="EMBL" id="KQB85137.1"/>
    </source>
</evidence>
<dbReference type="STRING" id="1544416.Cocul_00274"/>
<dbReference type="OrthoDB" id="4414464at2"/>
<accession>A0A0Q0YRZ1</accession>
<sequence>MTTLLLDTPVESLAEGSTEIFHGVLSIEAMPRALRPRVEALMVECLLSQPPAAQPGVDPLDAHWCTRWGRAGLGIVRCREPLTATREEFQRFERALVALAQAEGFSASVDPAEA</sequence>
<comment type="caution">
    <text evidence="1">The sequence shown here is derived from an EMBL/GenBank/DDBJ whole genome shotgun (WGS) entry which is preliminary data.</text>
</comment>
<dbReference type="EMBL" id="LKST01000001">
    <property type="protein sequence ID" value="KQB85137.1"/>
    <property type="molecule type" value="Genomic_DNA"/>
</dbReference>
<dbReference type="Proteomes" id="UP000050517">
    <property type="component" value="Unassembled WGS sequence"/>
</dbReference>
<reference evidence="1 2" key="1">
    <citation type="submission" date="2015-10" db="EMBL/GenBank/DDBJ databases">
        <title>Corynebacteirum lowii and Corynebacterium oculi species nova, derived from human clinical disease and and emended description of Corynebacterium mastiditis.</title>
        <authorList>
            <person name="Bernard K."/>
            <person name="Pacheco A.L."/>
            <person name="Mcdougall C."/>
            <person name="Burtx T."/>
            <person name="Weibe D."/>
            <person name="Tyler S."/>
            <person name="Olson A.B."/>
            <person name="Cnockaert M."/>
            <person name="Eguchi H."/>
            <person name="Kuwahara T."/>
            <person name="Nakayama-Imaohji H."/>
            <person name="Boudewijins M."/>
            <person name="Van Hoecke F."/>
            <person name="Bernier A.-M."/>
            <person name="Vandamme P."/>
        </authorList>
    </citation>
    <scope>NUCLEOTIDE SEQUENCE [LARGE SCALE GENOMIC DNA]</scope>
    <source>
        <strain evidence="1 2">NML 130210</strain>
    </source>
</reference>
<dbReference type="RefSeq" id="WP_055121509.1">
    <property type="nucleotide sequence ID" value="NZ_LKST01000001.1"/>
</dbReference>
<protein>
    <submittedName>
        <fullName evidence="1">Uncharacterized protein</fullName>
    </submittedName>
</protein>